<reference evidence="1 2" key="1">
    <citation type="submission" date="2016-10" db="EMBL/GenBank/DDBJ databases">
        <authorList>
            <person name="de Groot N.N."/>
        </authorList>
    </citation>
    <scope>NUCLEOTIDE SEQUENCE [LARGE SCALE GENOMIC DNA]</scope>
    <source>
        <strain evidence="1 2">DSM 9179</strain>
    </source>
</reference>
<dbReference type="Proteomes" id="UP000199701">
    <property type="component" value="Unassembled WGS sequence"/>
</dbReference>
<accession>A0A1I0PWS6</accession>
<dbReference type="EMBL" id="FOJI01000006">
    <property type="protein sequence ID" value="SEW18598.1"/>
    <property type="molecule type" value="Genomic_DNA"/>
</dbReference>
<sequence length="77" mass="8597">MINPAKLLKLKSAWDVFAQNHPKFPKFMKAIHQNGVQEGTIIEINVTTADGKTLSSNIKLKESDVTLFSELSELLNN</sequence>
<dbReference type="RefSeq" id="WP_170841359.1">
    <property type="nucleotide sequence ID" value="NZ_FOJI01000006.1"/>
</dbReference>
<gene>
    <name evidence="1" type="ORF">SAMN05421659_10657</name>
</gene>
<keyword evidence="2" id="KW-1185">Reference proteome</keyword>
<proteinExistence type="predicted"/>
<evidence type="ECO:0000313" key="1">
    <source>
        <dbReference type="EMBL" id="SEW18598.1"/>
    </source>
</evidence>
<protein>
    <submittedName>
        <fullName evidence="1">Uncharacterized protein</fullName>
    </submittedName>
</protein>
<name>A0A1I0PWS6_9FIRM</name>
<dbReference type="STRING" id="99656.SAMN05421659_10657"/>
<organism evidence="1 2">
    <name type="scientific">[Clostridium] fimetarium</name>
    <dbReference type="NCBI Taxonomy" id="99656"/>
    <lineage>
        <taxon>Bacteria</taxon>
        <taxon>Bacillati</taxon>
        <taxon>Bacillota</taxon>
        <taxon>Clostridia</taxon>
        <taxon>Lachnospirales</taxon>
        <taxon>Lachnospiraceae</taxon>
    </lineage>
</organism>
<dbReference type="AlphaFoldDB" id="A0A1I0PWS6"/>
<evidence type="ECO:0000313" key="2">
    <source>
        <dbReference type="Proteomes" id="UP000199701"/>
    </source>
</evidence>